<dbReference type="GO" id="GO:0005655">
    <property type="term" value="C:nucleolar ribonuclease P complex"/>
    <property type="evidence" value="ECO:0007669"/>
    <property type="project" value="TreeGrafter"/>
</dbReference>
<comment type="similarity">
    <text evidence="2">Belongs to the eukaryotic/archaeal RNase P protein component 3 family.</text>
</comment>
<sequence length="347" mass="38872">MYFDLNINVDRHQDAESLKETLMLLMKLGYDSVALTHSVEGKITPKDINKISKVTFDDILPDQQSLGSGWMRMGSSNKSIKQYTRLEVICKTSADLMLINGSNPVVASYDLVSVVCVDQAIFNQACNSTEIDIITLNFMCKYHVKPDKVRQCIQKGIFIELIYASIFEREAERNSFFQLCSALVRSSFGKQIILSSHANSSKNIRSPYDISNIGHLFGMTFDQAKDTVSKNPHSAVLHALTRKTKGVAMVFDTKELQDLELWKLERQQDTTPTGLTQPHPKHKPTDSPKPITTTTTTTTTTPTPSTSKPKPKPKPKDDTSMSIDTDTVNNNNNNNNKGQGKEKRKRP</sequence>
<feature type="region of interest" description="Disordered" evidence="4">
    <location>
        <begin position="268"/>
        <end position="347"/>
    </location>
</feature>
<name>A0A152A7Z9_TIELA</name>
<dbReference type="Gene3D" id="3.20.20.140">
    <property type="entry name" value="Metal-dependent hydrolases"/>
    <property type="match status" value="1"/>
</dbReference>
<evidence type="ECO:0000313" key="6">
    <source>
        <dbReference type="Proteomes" id="UP000076078"/>
    </source>
</evidence>
<dbReference type="SUPFAM" id="SSF89550">
    <property type="entry name" value="PHP domain-like"/>
    <property type="match status" value="1"/>
</dbReference>
<evidence type="ECO:0000313" key="5">
    <source>
        <dbReference type="EMBL" id="KYR02346.1"/>
    </source>
</evidence>
<dbReference type="OMA" id="FNAACNS"/>
<dbReference type="InterPro" id="IPR002738">
    <property type="entry name" value="RNase_P_p30"/>
</dbReference>
<evidence type="ECO:0000256" key="1">
    <source>
        <dbReference type="ARBA" id="ARBA00004123"/>
    </source>
</evidence>
<dbReference type="PANTHER" id="PTHR13031:SF0">
    <property type="entry name" value="RIBONUCLEASE P PROTEIN SUBUNIT P30"/>
    <property type="match status" value="1"/>
</dbReference>
<dbReference type="InParanoid" id="A0A152A7Z9"/>
<comment type="caution">
    <text evidence="5">The sequence shown here is derived from an EMBL/GenBank/DDBJ whole genome shotgun (WGS) entry which is preliminary data.</text>
</comment>
<accession>A0A152A7Z9</accession>
<dbReference type="InterPro" id="IPR016195">
    <property type="entry name" value="Pol/histidinol_Pase-like"/>
</dbReference>
<dbReference type="OrthoDB" id="17948at2759"/>
<feature type="compositionally biased region" description="Low complexity" evidence="4">
    <location>
        <begin position="288"/>
        <end position="308"/>
    </location>
</feature>
<dbReference type="AlphaFoldDB" id="A0A152A7Z9"/>
<dbReference type="Pfam" id="PF01876">
    <property type="entry name" value="RNase_P_p30"/>
    <property type="match status" value="1"/>
</dbReference>
<reference evidence="5 6" key="1">
    <citation type="submission" date="2015-12" db="EMBL/GenBank/DDBJ databases">
        <title>Dictyostelia acquired genes for synthesis and detection of signals that induce cell-type specialization by lateral gene transfer from prokaryotes.</title>
        <authorList>
            <person name="Gloeckner G."/>
            <person name="Schaap P."/>
        </authorList>
    </citation>
    <scope>NUCLEOTIDE SEQUENCE [LARGE SCALE GENOMIC DNA]</scope>
    <source>
        <strain evidence="5 6">TK</strain>
    </source>
</reference>
<evidence type="ECO:0000256" key="2">
    <source>
        <dbReference type="ARBA" id="ARBA00007331"/>
    </source>
</evidence>
<dbReference type="GO" id="GO:0003723">
    <property type="term" value="F:RNA binding"/>
    <property type="evidence" value="ECO:0007669"/>
    <property type="project" value="TreeGrafter"/>
</dbReference>
<proteinExistence type="inferred from homology"/>
<dbReference type="FunCoup" id="A0A152A7Z9">
    <property type="interactions" value="268"/>
</dbReference>
<protein>
    <submittedName>
        <fullName evidence="5">RNase P protein subunit</fullName>
    </submittedName>
</protein>
<comment type="subcellular location">
    <subcellularLocation>
        <location evidence="1">Nucleus</location>
    </subcellularLocation>
</comment>
<dbReference type="PANTHER" id="PTHR13031">
    <property type="entry name" value="RIBONUCLEASE P SUBUNIT P30"/>
    <property type="match status" value="1"/>
</dbReference>
<dbReference type="EMBL" id="LODT01000004">
    <property type="protein sequence ID" value="KYR02346.1"/>
    <property type="molecule type" value="Genomic_DNA"/>
</dbReference>
<dbReference type="GO" id="GO:0008033">
    <property type="term" value="P:tRNA processing"/>
    <property type="evidence" value="ECO:0007669"/>
    <property type="project" value="UniProtKB-KW"/>
</dbReference>
<keyword evidence="6" id="KW-1185">Reference proteome</keyword>
<dbReference type="Proteomes" id="UP000076078">
    <property type="component" value="Unassembled WGS sequence"/>
</dbReference>
<evidence type="ECO:0000256" key="4">
    <source>
        <dbReference type="SAM" id="MobiDB-lite"/>
    </source>
</evidence>
<evidence type="ECO:0000256" key="3">
    <source>
        <dbReference type="ARBA" id="ARBA00022694"/>
    </source>
</evidence>
<organism evidence="5 6">
    <name type="scientific">Tieghemostelium lacteum</name>
    <name type="common">Slime mold</name>
    <name type="synonym">Dictyostelium lacteum</name>
    <dbReference type="NCBI Taxonomy" id="361077"/>
    <lineage>
        <taxon>Eukaryota</taxon>
        <taxon>Amoebozoa</taxon>
        <taxon>Evosea</taxon>
        <taxon>Eumycetozoa</taxon>
        <taxon>Dictyostelia</taxon>
        <taxon>Dictyosteliales</taxon>
        <taxon>Raperosteliaceae</taxon>
        <taxon>Tieghemostelium</taxon>
    </lineage>
</organism>
<keyword evidence="3" id="KW-0819">tRNA processing</keyword>
<dbReference type="STRING" id="361077.A0A152A7Z9"/>
<gene>
    <name evidence="5" type="ORF">DLAC_01176</name>
</gene>